<sequence>MDPEHFTRPCTQIDQSLYCDECKLEINCSTNKQLGNVFLYLSLKYQLQHFCEHHHEFCHTPFVGKKNVLMP</sequence>
<keyword evidence="2" id="KW-1185">Reference proteome</keyword>
<reference evidence="1" key="1">
    <citation type="submission" date="2021-04" db="EMBL/GenBank/DDBJ databases">
        <authorList>
            <person name="Chebbi M.A.C M."/>
        </authorList>
    </citation>
    <scope>NUCLEOTIDE SEQUENCE</scope>
</reference>
<dbReference type="AlphaFoldDB" id="A0A8J2HBH6"/>
<protein>
    <submittedName>
        <fullName evidence="1">Uncharacterized protein</fullName>
    </submittedName>
</protein>
<evidence type="ECO:0000313" key="1">
    <source>
        <dbReference type="EMBL" id="CAG5084969.1"/>
    </source>
</evidence>
<dbReference type="Proteomes" id="UP000786811">
    <property type="component" value="Unassembled WGS sequence"/>
</dbReference>
<proteinExistence type="predicted"/>
<evidence type="ECO:0000313" key="2">
    <source>
        <dbReference type="Proteomes" id="UP000786811"/>
    </source>
</evidence>
<name>A0A8J2HBH6_COTCN</name>
<comment type="caution">
    <text evidence="1">The sequence shown here is derived from an EMBL/GenBank/DDBJ whole genome shotgun (WGS) entry which is preliminary data.</text>
</comment>
<accession>A0A8J2HBH6</accession>
<gene>
    <name evidence="1" type="ORF">HICCMSTLAB_LOCUS4242</name>
</gene>
<organism evidence="1 2">
    <name type="scientific">Cotesia congregata</name>
    <name type="common">Parasitoid wasp</name>
    <name type="synonym">Apanteles congregatus</name>
    <dbReference type="NCBI Taxonomy" id="51543"/>
    <lineage>
        <taxon>Eukaryota</taxon>
        <taxon>Metazoa</taxon>
        <taxon>Ecdysozoa</taxon>
        <taxon>Arthropoda</taxon>
        <taxon>Hexapoda</taxon>
        <taxon>Insecta</taxon>
        <taxon>Pterygota</taxon>
        <taxon>Neoptera</taxon>
        <taxon>Endopterygota</taxon>
        <taxon>Hymenoptera</taxon>
        <taxon>Apocrita</taxon>
        <taxon>Ichneumonoidea</taxon>
        <taxon>Braconidae</taxon>
        <taxon>Microgastrinae</taxon>
        <taxon>Cotesia</taxon>
    </lineage>
</organism>
<dbReference type="EMBL" id="CAJNRD030001118">
    <property type="protein sequence ID" value="CAG5084969.1"/>
    <property type="molecule type" value="Genomic_DNA"/>
</dbReference>